<dbReference type="Proteomes" id="UP000191116">
    <property type="component" value="Unassembled WGS sequence"/>
</dbReference>
<organism evidence="1 2">
    <name type="scientific">Photobacterium toruni</name>
    <dbReference type="NCBI Taxonomy" id="1935446"/>
    <lineage>
        <taxon>Bacteria</taxon>
        <taxon>Pseudomonadati</taxon>
        <taxon>Pseudomonadota</taxon>
        <taxon>Gammaproteobacteria</taxon>
        <taxon>Vibrionales</taxon>
        <taxon>Vibrionaceae</taxon>
        <taxon>Photobacterium</taxon>
    </lineage>
</organism>
<dbReference type="AlphaFoldDB" id="A0A1T4SG41"/>
<evidence type="ECO:0000313" key="1">
    <source>
        <dbReference type="EMBL" id="SKA27149.1"/>
    </source>
</evidence>
<accession>A0A1T4SG41</accession>
<gene>
    <name evidence="1" type="ORF">CZ814_01570</name>
</gene>
<name>A0A1T4SG41_9GAMM</name>
<protein>
    <recommendedName>
        <fullName evidence="3">MSHA biogenesis protein MshF</fullName>
    </recommendedName>
</protein>
<dbReference type="EMBL" id="FUWP01000006">
    <property type="protein sequence ID" value="SKA27149.1"/>
    <property type="molecule type" value="Genomic_DNA"/>
</dbReference>
<dbReference type="OrthoDB" id="5918883at2"/>
<evidence type="ECO:0000313" key="2">
    <source>
        <dbReference type="Proteomes" id="UP000191116"/>
    </source>
</evidence>
<evidence type="ECO:0008006" key="3">
    <source>
        <dbReference type="Google" id="ProtNLM"/>
    </source>
</evidence>
<dbReference type="RefSeq" id="WP_080174427.1">
    <property type="nucleotide sequence ID" value="NZ_FUWP01000006.1"/>
</dbReference>
<proteinExistence type="predicted"/>
<sequence length="153" mass="17947">MSPSMDKFKSEVRLKNMAWAAVILLLISVLLYKWQQVENKAEATQLILTQNNLYQGAVNLKQQWEMNNKPYRDHIDGIDFQYTQRGWPIVTIDNKLNCEKLWLLLTNNINYRSNNESLYIKNSKLTAKNHCTYILNNKALAIFYINGKIHIVI</sequence>
<reference evidence="1 2" key="1">
    <citation type="submission" date="2017-02" db="EMBL/GenBank/DDBJ databases">
        <authorList>
            <person name="Peterson S.W."/>
        </authorList>
    </citation>
    <scope>NUCLEOTIDE SEQUENCE [LARGE SCALE GENOMIC DNA]</scope>
    <source>
        <strain evidence="1 2">CECT 9189</strain>
    </source>
</reference>